<evidence type="ECO:0000313" key="13">
    <source>
        <dbReference type="Proteomes" id="UP000522163"/>
    </source>
</evidence>
<feature type="domain" description="CNA-B" evidence="9">
    <location>
        <begin position="526"/>
        <end position="614"/>
    </location>
</feature>
<feature type="domain" description="SDR-like Ig" evidence="11">
    <location>
        <begin position="92"/>
        <end position="187"/>
    </location>
</feature>
<evidence type="ECO:0000256" key="2">
    <source>
        <dbReference type="ARBA" id="ARBA00022512"/>
    </source>
</evidence>
<dbReference type="InterPro" id="IPR008966">
    <property type="entry name" value="Adhesion_dom_sf"/>
</dbReference>
<dbReference type="InterPro" id="IPR041171">
    <property type="entry name" value="SDR_Ig"/>
</dbReference>
<evidence type="ECO:0000256" key="7">
    <source>
        <dbReference type="SAM" id="Phobius"/>
    </source>
</evidence>
<proteinExistence type="predicted"/>
<dbReference type="Pfam" id="PF17961">
    <property type="entry name" value="Big_8"/>
    <property type="match status" value="1"/>
</dbReference>
<feature type="signal peptide" evidence="8">
    <location>
        <begin position="1"/>
        <end position="26"/>
    </location>
</feature>
<name>A0A7W9SDM0_9FIRM</name>
<dbReference type="GeneID" id="85013755"/>
<dbReference type="AlphaFoldDB" id="A0A7W9SDM0"/>
<dbReference type="Gene3D" id="2.60.40.1140">
    <property type="entry name" value="Collagen-binding surface protein Cna, B-type domain"/>
    <property type="match status" value="2"/>
</dbReference>
<dbReference type="CDD" id="cd00222">
    <property type="entry name" value="CollagenBindB"/>
    <property type="match status" value="2"/>
</dbReference>
<evidence type="ECO:0000256" key="6">
    <source>
        <dbReference type="SAM" id="MobiDB-lite"/>
    </source>
</evidence>
<evidence type="ECO:0000256" key="3">
    <source>
        <dbReference type="ARBA" id="ARBA00022525"/>
    </source>
</evidence>
<comment type="caution">
    <text evidence="12">The sequence shown here is derived from an EMBL/GenBank/DDBJ whole genome shotgun (WGS) entry which is preliminary data.</text>
</comment>
<reference evidence="12 13" key="1">
    <citation type="submission" date="2020-08" db="EMBL/GenBank/DDBJ databases">
        <title>Genomic Encyclopedia of Type Strains, Phase IV (KMG-IV): sequencing the most valuable type-strain genomes for metagenomic binning, comparative biology and taxonomic classification.</title>
        <authorList>
            <person name="Goeker M."/>
        </authorList>
    </citation>
    <scope>NUCLEOTIDE SEQUENCE [LARGE SCALE GENOMIC DNA]</scope>
    <source>
        <strain evidence="12 13">DSM 17245</strain>
    </source>
</reference>
<feature type="domain" description="SpaA-like prealbumin fold" evidence="10">
    <location>
        <begin position="423"/>
        <end position="493"/>
    </location>
</feature>
<dbReference type="RefSeq" id="WP_183681735.1">
    <property type="nucleotide sequence ID" value="NZ_JACHHH010000001.1"/>
</dbReference>
<keyword evidence="7" id="KW-0472">Membrane</keyword>
<keyword evidence="7" id="KW-1133">Transmembrane helix</keyword>
<evidence type="ECO:0000259" key="10">
    <source>
        <dbReference type="Pfam" id="PF17802"/>
    </source>
</evidence>
<evidence type="ECO:0000256" key="1">
    <source>
        <dbReference type="ARBA" id="ARBA00004168"/>
    </source>
</evidence>
<feature type="region of interest" description="Disordered" evidence="6">
    <location>
        <begin position="705"/>
        <end position="763"/>
    </location>
</feature>
<dbReference type="Proteomes" id="UP000522163">
    <property type="component" value="Unassembled WGS sequence"/>
</dbReference>
<sequence>MKAKRQILSLLLVLLMVWQGFSYANAETGTSGGTAVVASGSTGTGTEASAASSSTISGAGTGSASGKAIENALSDVKLFVDGKALTENSSFANYQSMQFKATIKVQGLNIQEGDYISIQLPKELKSSDLSFNIPGDDGKILAKGVYNQATKEMRIVFTKDAEHYSGTDGSVFFNTEIDKEVVKSNTKTPLELKVNGKTVINHNVNYQIIGKENPVSFWKSRDRKLVELVDQDGNTHYLIHYTVSLDARHIEKVQGATDYENVTFTDTLQSDALSYFDVKHHFTDANLKQSDIDTYAPVLRTGIWRSGQWQNGVWVSAPDDTDANRGPFWSLRDKQNYTAESSKDFFTPNYSADGRSFTYNIGKLNPDDGFFFSYYVEINEAFKNGTIYKNQAKLTGDGIVSREQIRDFEVSEAGGFLNGKTFNLQVKKIGDEGEALQGAKFTLVNPKTKYTKTIVTDENGIAKLENVFKADYVLTEVEAPEGYELDSTPRTISKEDFENSIAKGATVEVEMLNKKKEVVAKETNLSVKKEWVLDPALATNKPEKVVVSVLKNGVKDENLTVELSAANGWKASFSNLPKQDANGKEIVYTVSEEEVAGFKAAISGSEKTGFTISNYNGSRVVIPVTKIWQGKGPHPDHLNVQLFANGEKVATYTLNKANGWQHSFDMPKLDANGKEIRYTVTEDSVAGYTATTQSNPATGYVNVFVNKKNDNTPNPNNGGGGRNGGGGNGGGGNSPSPSPSQPNPRGGDVLNANRTPAGNPDVITADGAVLGAERNAKQNTEPGAVLGAERGQTKTGDSSAMLLYFALFSLTGLGFATALVYGKKRKTVKR</sequence>
<evidence type="ECO:0000256" key="8">
    <source>
        <dbReference type="SAM" id="SignalP"/>
    </source>
</evidence>
<dbReference type="InterPro" id="IPR008454">
    <property type="entry name" value="Collagen-bd_Cna-like_B-typ_dom"/>
</dbReference>
<keyword evidence="3" id="KW-0964">Secreted</keyword>
<feature type="domain" description="CNA-B" evidence="9">
    <location>
        <begin position="622"/>
        <end position="695"/>
    </location>
</feature>
<evidence type="ECO:0008006" key="14">
    <source>
        <dbReference type="Google" id="ProtNLM"/>
    </source>
</evidence>
<feature type="transmembrane region" description="Helical" evidence="7">
    <location>
        <begin position="801"/>
        <end position="821"/>
    </location>
</feature>
<comment type="subcellular location">
    <subcellularLocation>
        <location evidence="1">Secreted</location>
        <location evidence="1">Cell wall</location>
        <topology evidence="1">Peptidoglycan-anchor</topology>
    </subcellularLocation>
</comment>
<keyword evidence="5" id="KW-0572">Peptidoglycan-anchor</keyword>
<evidence type="ECO:0000256" key="5">
    <source>
        <dbReference type="ARBA" id="ARBA00023088"/>
    </source>
</evidence>
<keyword evidence="4 8" id="KW-0732">Signal</keyword>
<accession>A0A7W9SDM0</accession>
<feature type="chain" id="PRO_5031351152" description="Collagen binding domain-containing protein" evidence="8">
    <location>
        <begin position="27"/>
        <end position="830"/>
    </location>
</feature>
<evidence type="ECO:0000259" key="9">
    <source>
        <dbReference type="Pfam" id="PF05738"/>
    </source>
</evidence>
<dbReference type="InterPro" id="IPR041033">
    <property type="entry name" value="SpaA_PFL_dom_1"/>
</dbReference>
<dbReference type="Pfam" id="PF17802">
    <property type="entry name" value="SpaA"/>
    <property type="match status" value="1"/>
</dbReference>
<dbReference type="InterPro" id="IPR011252">
    <property type="entry name" value="Fibrogen-bd_dom1"/>
</dbReference>
<dbReference type="Gene3D" id="2.60.40.1280">
    <property type="match status" value="1"/>
</dbReference>
<dbReference type="EMBL" id="JACHHH010000001">
    <property type="protein sequence ID" value="MBB6040222.1"/>
    <property type="molecule type" value="Genomic_DNA"/>
</dbReference>
<evidence type="ECO:0000313" key="12">
    <source>
        <dbReference type="EMBL" id="MBB6040222.1"/>
    </source>
</evidence>
<dbReference type="Gene3D" id="2.60.40.10">
    <property type="entry name" value="Immunoglobulins"/>
    <property type="match status" value="1"/>
</dbReference>
<dbReference type="InterPro" id="IPR013783">
    <property type="entry name" value="Ig-like_fold"/>
</dbReference>
<evidence type="ECO:0000256" key="4">
    <source>
        <dbReference type="ARBA" id="ARBA00022729"/>
    </source>
</evidence>
<dbReference type="Pfam" id="PF05738">
    <property type="entry name" value="Cna_B"/>
    <property type="match status" value="2"/>
</dbReference>
<evidence type="ECO:0000259" key="11">
    <source>
        <dbReference type="Pfam" id="PF17961"/>
    </source>
</evidence>
<feature type="compositionally biased region" description="Gly residues" evidence="6">
    <location>
        <begin position="717"/>
        <end position="733"/>
    </location>
</feature>
<protein>
    <recommendedName>
        <fullName evidence="14">Collagen binding domain-containing protein</fullName>
    </recommendedName>
</protein>
<keyword evidence="2" id="KW-0134">Cell wall</keyword>
<dbReference type="SUPFAM" id="SSF49401">
    <property type="entry name" value="Bacterial adhesins"/>
    <property type="match status" value="1"/>
</dbReference>
<dbReference type="GO" id="GO:0007155">
    <property type="term" value="P:cell adhesion"/>
    <property type="evidence" value="ECO:0007669"/>
    <property type="project" value="InterPro"/>
</dbReference>
<keyword evidence="7" id="KW-0812">Transmembrane</keyword>
<dbReference type="SUPFAM" id="SSF49478">
    <property type="entry name" value="Cna protein B-type domain"/>
    <property type="match status" value="3"/>
</dbReference>
<organism evidence="12 13">
    <name type="scientific">Oribacterium sinus</name>
    <dbReference type="NCBI Taxonomy" id="237576"/>
    <lineage>
        <taxon>Bacteria</taxon>
        <taxon>Bacillati</taxon>
        <taxon>Bacillota</taxon>
        <taxon>Clostridia</taxon>
        <taxon>Lachnospirales</taxon>
        <taxon>Lachnospiraceae</taxon>
        <taxon>Oribacterium</taxon>
    </lineage>
</organism>
<gene>
    <name evidence="12" type="ORF">HNQ46_000183</name>
</gene>